<evidence type="ECO:0000256" key="1">
    <source>
        <dbReference type="ARBA" id="ARBA00004141"/>
    </source>
</evidence>
<feature type="transmembrane region" description="Helical" evidence="6">
    <location>
        <begin position="40"/>
        <end position="59"/>
    </location>
</feature>
<keyword evidence="8" id="KW-1185">Reference proteome</keyword>
<gene>
    <name evidence="7" type="ORF">E3W66_07005</name>
</gene>
<organism evidence="7 8">
    <name type="scientific">Gammaproteobacteria bacterium LSUCC0057</name>
    <dbReference type="NCBI Taxonomy" id="2559237"/>
    <lineage>
        <taxon>Bacteria</taxon>
        <taxon>Pseudomonadati</taxon>
        <taxon>Pseudomonadota</taxon>
        <taxon>Gammaproteobacteria</taxon>
        <taxon>Cellvibrionales</taxon>
        <taxon>Porticoccaceae</taxon>
        <taxon>SAR92 clade</taxon>
    </lineage>
</organism>
<comment type="caution">
    <text evidence="7">The sequence shown here is derived from an EMBL/GenBank/DDBJ whole genome shotgun (WGS) entry which is preliminary data.</text>
</comment>
<sequence>MSPRLHLALFASFGLTAVLLGAFAAHSLSAQLSAVRLAQWQTAVDYQFVHTLALGLLWVRPLPPLQQRCAALLFCAGVVLFSGSLYLLVLLEQPWLGMVTPLGGAAWLAAWLTLIYAAWRGASNLQ</sequence>
<keyword evidence="5 6" id="KW-0472">Membrane</keyword>
<reference evidence="7 8" key="1">
    <citation type="submission" date="2019-03" db="EMBL/GenBank/DDBJ databases">
        <title>Draft genome of Gammaproteobacteria bacterium LSUCC0057, a member of the SAR92 clade.</title>
        <authorList>
            <person name="Lanclos V.C."/>
            <person name="Doiron C."/>
            <person name="Henson M.W."/>
            <person name="Thrash J.C."/>
        </authorList>
    </citation>
    <scope>NUCLEOTIDE SEQUENCE [LARGE SCALE GENOMIC DNA]</scope>
    <source>
        <strain evidence="7 8">LSUCC0057</strain>
    </source>
</reference>
<keyword evidence="3 6" id="KW-0812">Transmembrane</keyword>
<feature type="transmembrane region" description="Helical" evidence="6">
    <location>
        <begin position="95"/>
        <end position="119"/>
    </location>
</feature>
<evidence type="ECO:0000256" key="3">
    <source>
        <dbReference type="ARBA" id="ARBA00022692"/>
    </source>
</evidence>
<evidence type="ECO:0000256" key="2">
    <source>
        <dbReference type="ARBA" id="ARBA00009694"/>
    </source>
</evidence>
<evidence type="ECO:0000256" key="4">
    <source>
        <dbReference type="ARBA" id="ARBA00022989"/>
    </source>
</evidence>
<proteinExistence type="inferred from homology"/>
<evidence type="ECO:0000256" key="6">
    <source>
        <dbReference type="SAM" id="Phobius"/>
    </source>
</evidence>
<dbReference type="EMBL" id="SPIA01000002">
    <property type="protein sequence ID" value="TFH67987.1"/>
    <property type="molecule type" value="Genomic_DNA"/>
</dbReference>
<dbReference type="GO" id="GO:0005886">
    <property type="term" value="C:plasma membrane"/>
    <property type="evidence" value="ECO:0007669"/>
    <property type="project" value="TreeGrafter"/>
</dbReference>
<evidence type="ECO:0000313" key="7">
    <source>
        <dbReference type="EMBL" id="TFH67987.1"/>
    </source>
</evidence>
<comment type="subcellular location">
    <subcellularLocation>
        <location evidence="1">Membrane</location>
        <topology evidence="1">Multi-pass membrane protein</topology>
    </subcellularLocation>
</comment>
<name>A0A4Y8UJJ0_9GAMM</name>
<comment type="similarity">
    <text evidence="2">Belongs to the UPF0382 family.</text>
</comment>
<evidence type="ECO:0000313" key="8">
    <source>
        <dbReference type="Proteomes" id="UP000298133"/>
    </source>
</evidence>
<evidence type="ECO:0000256" key="5">
    <source>
        <dbReference type="ARBA" id="ARBA00023136"/>
    </source>
</evidence>
<dbReference type="OrthoDB" id="9802121at2"/>
<dbReference type="AlphaFoldDB" id="A0A4Y8UJJ0"/>
<dbReference type="Pfam" id="PF04241">
    <property type="entry name" value="DUF423"/>
    <property type="match status" value="1"/>
</dbReference>
<keyword evidence="4 6" id="KW-1133">Transmembrane helix</keyword>
<protein>
    <submittedName>
        <fullName evidence="7">DUF423 domain-containing protein</fullName>
    </submittedName>
</protein>
<dbReference type="PANTHER" id="PTHR43461">
    <property type="entry name" value="TRANSMEMBRANE PROTEIN 256"/>
    <property type="match status" value="1"/>
</dbReference>
<dbReference type="InterPro" id="IPR006696">
    <property type="entry name" value="DUF423"/>
</dbReference>
<accession>A0A4Y8UJJ0</accession>
<feature type="transmembrane region" description="Helical" evidence="6">
    <location>
        <begin position="71"/>
        <end position="89"/>
    </location>
</feature>
<dbReference type="Proteomes" id="UP000298133">
    <property type="component" value="Unassembled WGS sequence"/>
</dbReference>
<dbReference type="PANTHER" id="PTHR43461:SF1">
    <property type="entry name" value="TRANSMEMBRANE PROTEIN 256"/>
    <property type="match status" value="1"/>
</dbReference>